<feature type="compositionally biased region" description="Gly residues" evidence="1">
    <location>
        <begin position="57"/>
        <end position="99"/>
    </location>
</feature>
<proteinExistence type="predicted"/>
<feature type="compositionally biased region" description="Gly residues" evidence="1">
    <location>
        <begin position="40"/>
        <end position="49"/>
    </location>
</feature>
<dbReference type="Pfam" id="PF20060">
    <property type="entry name" value="DUF6459"/>
    <property type="match status" value="1"/>
</dbReference>
<evidence type="ECO:0000256" key="1">
    <source>
        <dbReference type="SAM" id="MobiDB-lite"/>
    </source>
</evidence>
<feature type="region of interest" description="Disordered" evidence="1">
    <location>
        <begin position="28"/>
        <end position="101"/>
    </location>
</feature>
<dbReference type="RefSeq" id="WP_125187141.1">
    <property type="nucleotide sequence ID" value="NZ_CP047187.1"/>
</dbReference>
<dbReference type="InterPro" id="IPR045596">
    <property type="entry name" value="DUF6459"/>
</dbReference>
<protein>
    <submittedName>
        <fullName evidence="2">Uncharacterized protein</fullName>
    </submittedName>
</protein>
<comment type="caution">
    <text evidence="2">The sequence shown here is derived from an EMBL/GenBank/DDBJ whole genome shotgun (WGS) entry which is preliminary data.</text>
</comment>
<gene>
    <name evidence="2" type="ORF">FHU32_000891</name>
</gene>
<evidence type="ECO:0000313" key="3">
    <source>
        <dbReference type="Proteomes" id="UP000612712"/>
    </source>
</evidence>
<sequence length="214" mass="20706">MGVEQQTDTGDLVPLAGAVYLFRPAGGDRGWGDDAVRTPHGGGPGGGAAGRAPVGGVARGTAGGPVGGAAGRAPGGGAAGGAAGGTAGGAAGGTAGGGRPVAAAAVTRPPAATVHRLLTFWLEARDGARSPAVLARGPFAREVVEHLRARRRVGAPVASTPSRVLSVHVSPATTAASHRSRFCASARVEGRVRALAGVLDATDGGWTLAAVQLI</sequence>
<reference evidence="2" key="1">
    <citation type="submission" date="2020-08" db="EMBL/GenBank/DDBJ databases">
        <title>Sequencing the genomes of 1000 actinobacteria strains.</title>
        <authorList>
            <person name="Klenk H.-P."/>
        </authorList>
    </citation>
    <scope>NUCLEOTIDE SEQUENCE</scope>
    <source>
        <strain evidence="2">DSM 20582</strain>
    </source>
</reference>
<evidence type="ECO:0000313" key="2">
    <source>
        <dbReference type="EMBL" id="MBB3115675.1"/>
    </source>
</evidence>
<accession>A0A8H9Y7V2</accession>
<dbReference type="AlphaFoldDB" id="A0A8H9Y7V2"/>
<name>A0A8H9Y7V2_9CORY</name>
<organism evidence="2 3">
    <name type="scientific">Corynebacterium bovis DSM 20582 = CIP 54.80</name>
    <dbReference type="NCBI Taxonomy" id="927655"/>
    <lineage>
        <taxon>Bacteria</taxon>
        <taxon>Bacillati</taxon>
        <taxon>Actinomycetota</taxon>
        <taxon>Actinomycetes</taxon>
        <taxon>Mycobacteriales</taxon>
        <taxon>Corynebacteriaceae</taxon>
        <taxon>Corynebacterium</taxon>
    </lineage>
</organism>
<dbReference type="EMBL" id="JACHWT010000003">
    <property type="protein sequence ID" value="MBB3115675.1"/>
    <property type="molecule type" value="Genomic_DNA"/>
</dbReference>
<dbReference type="Proteomes" id="UP000612712">
    <property type="component" value="Unassembled WGS sequence"/>
</dbReference>